<keyword evidence="4 7" id="KW-0808">Transferase</keyword>
<evidence type="ECO:0000313" key="8">
    <source>
        <dbReference type="Proteomes" id="UP000092321"/>
    </source>
</evidence>
<gene>
    <name evidence="7" type="ORF">HANVADRAFT_52679</name>
</gene>
<evidence type="ECO:0000256" key="4">
    <source>
        <dbReference type="ARBA" id="ARBA00022679"/>
    </source>
</evidence>
<protein>
    <submittedName>
        <fullName evidence="7">PLP-dependent transferase</fullName>
    </submittedName>
</protein>
<evidence type="ECO:0000256" key="3">
    <source>
        <dbReference type="ARBA" id="ARBA00022576"/>
    </source>
</evidence>
<dbReference type="PANTHER" id="PTHR42790:SF2">
    <property type="entry name" value="AROMATIC AMINO ACID AMINOTRANSFERASE 2"/>
    <property type="match status" value="1"/>
</dbReference>
<dbReference type="Gene3D" id="3.40.640.10">
    <property type="entry name" value="Type I PLP-dependent aspartate aminotransferase-like (Major domain)"/>
    <property type="match status" value="1"/>
</dbReference>
<sequence length="547" mass="62799">MSEYLNFKTKFESRVSIHDKRKTSGHFANTPGLPESLKKADNVVYMAAGRPFETLFPFKEINVEYRDNPGKLGVKEASFSSKNNDSNKAFTIPMYKENEEESDIATSFQYQVSKGAPNLLLKTRKIIESLNKPGYEGWDTVLTSGSSDSMNKTFALLVDEETTVFCEEFTYPNVFHNCYYYGGKATPLKMNVTDNKEEQGIDIDYLQDLLENFEQLFPERKQKKCVLYTICTGHNPTALTESFAKRKLIYDLCLKHNVFIIEDDPYGYLQLPKFDKNKPFNNPYENGSITLEIFKKDLLVPSYLTLDTEGIVLRLETFSKVVCPGMRLGFIVSNLFFIDRLANINHLTNRYPSGGSMSFLNNFLNTVSENYKTETKEIVNTDIQWSDGWVDWCMKIACEYTHRRNALFKAIYETDANKKKLFSLLEPSCGMFASIVINLKPKYYISNKAKVNSKQDKINKIKRAMDYLFCCMLEAGTVVILGYKMTLSKDFSMERATFMRITFAKASSEEQFVKGAKGLSDGIETFFDEYMTEKERWNLPLTGLEGM</sequence>
<dbReference type="GO" id="GO:0019878">
    <property type="term" value="P:lysine biosynthetic process via aminoadipic acid"/>
    <property type="evidence" value="ECO:0007669"/>
    <property type="project" value="TreeGrafter"/>
</dbReference>
<evidence type="ECO:0000313" key="7">
    <source>
        <dbReference type="EMBL" id="OBA26892.1"/>
    </source>
</evidence>
<comment type="cofactor">
    <cofactor evidence="1">
        <name>pyridoxal 5'-phosphate</name>
        <dbReference type="ChEBI" id="CHEBI:597326"/>
    </cofactor>
</comment>
<dbReference type="InterPro" id="IPR050859">
    <property type="entry name" value="Class-I_PLP-dep_aminotransf"/>
</dbReference>
<dbReference type="CDD" id="cd00609">
    <property type="entry name" value="AAT_like"/>
    <property type="match status" value="1"/>
</dbReference>
<evidence type="ECO:0000256" key="5">
    <source>
        <dbReference type="ARBA" id="ARBA00022898"/>
    </source>
</evidence>
<dbReference type="PANTHER" id="PTHR42790">
    <property type="entry name" value="AMINOTRANSFERASE"/>
    <property type="match status" value="1"/>
</dbReference>
<dbReference type="OrthoDB" id="691673at2759"/>
<evidence type="ECO:0000259" key="6">
    <source>
        <dbReference type="Pfam" id="PF00155"/>
    </source>
</evidence>
<dbReference type="GO" id="GO:0030170">
    <property type="term" value="F:pyridoxal phosphate binding"/>
    <property type="evidence" value="ECO:0007669"/>
    <property type="project" value="InterPro"/>
</dbReference>
<comment type="similarity">
    <text evidence="2">Belongs to the class-I pyridoxal-phosphate-dependent aminotransferase family.</text>
</comment>
<dbReference type="SUPFAM" id="SSF53383">
    <property type="entry name" value="PLP-dependent transferases"/>
    <property type="match status" value="1"/>
</dbReference>
<dbReference type="GO" id="GO:0008793">
    <property type="term" value="F:aromatic-amino-acid transaminase activity"/>
    <property type="evidence" value="ECO:0007669"/>
    <property type="project" value="TreeGrafter"/>
</dbReference>
<keyword evidence="3" id="KW-0032">Aminotransferase</keyword>
<dbReference type="GO" id="GO:0006571">
    <property type="term" value="P:tyrosine biosynthetic process"/>
    <property type="evidence" value="ECO:0007669"/>
    <property type="project" value="TreeGrafter"/>
</dbReference>
<proteinExistence type="inferred from homology"/>
<dbReference type="GO" id="GO:0047536">
    <property type="term" value="F:2-aminoadipate transaminase activity"/>
    <property type="evidence" value="ECO:0007669"/>
    <property type="project" value="TreeGrafter"/>
</dbReference>
<evidence type="ECO:0000256" key="1">
    <source>
        <dbReference type="ARBA" id="ARBA00001933"/>
    </source>
</evidence>
<dbReference type="GO" id="GO:0009074">
    <property type="term" value="P:aromatic amino acid family catabolic process"/>
    <property type="evidence" value="ECO:0007669"/>
    <property type="project" value="TreeGrafter"/>
</dbReference>
<organism evidence="7 8">
    <name type="scientific">Hanseniaspora valbyensis NRRL Y-1626</name>
    <dbReference type="NCBI Taxonomy" id="766949"/>
    <lineage>
        <taxon>Eukaryota</taxon>
        <taxon>Fungi</taxon>
        <taxon>Dikarya</taxon>
        <taxon>Ascomycota</taxon>
        <taxon>Saccharomycotina</taxon>
        <taxon>Saccharomycetes</taxon>
        <taxon>Saccharomycodales</taxon>
        <taxon>Saccharomycodaceae</taxon>
        <taxon>Hanseniaspora</taxon>
    </lineage>
</organism>
<feature type="domain" description="Aminotransferase class I/classII large" evidence="6">
    <location>
        <begin position="84"/>
        <end position="353"/>
    </location>
</feature>
<dbReference type="Proteomes" id="UP000092321">
    <property type="component" value="Unassembled WGS sequence"/>
</dbReference>
<keyword evidence="5" id="KW-0663">Pyridoxal phosphate</keyword>
<dbReference type="InterPro" id="IPR015424">
    <property type="entry name" value="PyrdxlP-dep_Trfase"/>
</dbReference>
<dbReference type="EMBL" id="LXPE01000012">
    <property type="protein sequence ID" value="OBA26892.1"/>
    <property type="molecule type" value="Genomic_DNA"/>
</dbReference>
<evidence type="ECO:0000256" key="2">
    <source>
        <dbReference type="ARBA" id="ARBA00007441"/>
    </source>
</evidence>
<name>A0A1B7TDQ6_9ASCO</name>
<accession>A0A1B7TDQ6</accession>
<reference evidence="8" key="1">
    <citation type="journal article" date="2016" name="Proc. Natl. Acad. Sci. U.S.A.">
        <title>Comparative genomics of biotechnologically important yeasts.</title>
        <authorList>
            <person name="Riley R."/>
            <person name="Haridas S."/>
            <person name="Wolfe K.H."/>
            <person name="Lopes M.R."/>
            <person name="Hittinger C.T."/>
            <person name="Goeker M."/>
            <person name="Salamov A.A."/>
            <person name="Wisecaver J.H."/>
            <person name="Long T.M."/>
            <person name="Calvey C.H."/>
            <person name="Aerts A.L."/>
            <person name="Barry K.W."/>
            <person name="Choi C."/>
            <person name="Clum A."/>
            <person name="Coughlan A.Y."/>
            <person name="Deshpande S."/>
            <person name="Douglass A.P."/>
            <person name="Hanson S.J."/>
            <person name="Klenk H.-P."/>
            <person name="LaButti K.M."/>
            <person name="Lapidus A."/>
            <person name="Lindquist E.A."/>
            <person name="Lipzen A.M."/>
            <person name="Meier-Kolthoff J.P."/>
            <person name="Ohm R.A."/>
            <person name="Otillar R.P."/>
            <person name="Pangilinan J.L."/>
            <person name="Peng Y."/>
            <person name="Rokas A."/>
            <person name="Rosa C.A."/>
            <person name="Scheuner C."/>
            <person name="Sibirny A.A."/>
            <person name="Slot J.C."/>
            <person name="Stielow J.B."/>
            <person name="Sun H."/>
            <person name="Kurtzman C.P."/>
            <person name="Blackwell M."/>
            <person name="Grigoriev I.V."/>
            <person name="Jeffries T.W."/>
        </authorList>
    </citation>
    <scope>NUCLEOTIDE SEQUENCE [LARGE SCALE GENOMIC DNA]</scope>
    <source>
        <strain evidence="8">NRRL Y-1626</strain>
    </source>
</reference>
<dbReference type="Pfam" id="PF00155">
    <property type="entry name" value="Aminotran_1_2"/>
    <property type="match status" value="1"/>
</dbReference>
<comment type="caution">
    <text evidence="7">The sequence shown here is derived from an EMBL/GenBank/DDBJ whole genome shotgun (WGS) entry which is preliminary data.</text>
</comment>
<dbReference type="InterPro" id="IPR004839">
    <property type="entry name" value="Aminotransferase_I/II_large"/>
</dbReference>
<keyword evidence="8" id="KW-1185">Reference proteome</keyword>
<dbReference type="InterPro" id="IPR015421">
    <property type="entry name" value="PyrdxlP-dep_Trfase_major"/>
</dbReference>
<dbReference type="AlphaFoldDB" id="A0A1B7TDQ6"/>